<feature type="compositionally biased region" description="Low complexity" evidence="1">
    <location>
        <begin position="1159"/>
        <end position="1173"/>
    </location>
</feature>
<feature type="compositionally biased region" description="Polar residues" evidence="1">
    <location>
        <begin position="662"/>
        <end position="678"/>
    </location>
</feature>
<feature type="compositionally biased region" description="Polar residues" evidence="1">
    <location>
        <begin position="813"/>
        <end position="842"/>
    </location>
</feature>
<dbReference type="RefSeq" id="XP_006813520.1">
    <property type="nucleotide sequence ID" value="XM_006813457.1"/>
</dbReference>
<feature type="region of interest" description="Disordered" evidence="1">
    <location>
        <begin position="317"/>
        <end position="346"/>
    </location>
</feature>
<dbReference type="Proteomes" id="UP000694865">
    <property type="component" value="Unplaced"/>
</dbReference>
<feature type="region of interest" description="Disordered" evidence="1">
    <location>
        <begin position="601"/>
        <end position="729"/>
    </location>
</feature>
<gene>
    <name evidence="3" type="primary">LOC100367864</name>
</gene>
<name>A0ABM0M0H9_SACKO</name>
<feature type="compositionally biased region" description="Basic and acidic residues" evidence="1">
    <location>
        <begin position="1002"/>
        <end position="1016"/>
    </location>
</feature>
<accession>A0ABM0M0H9</accession>
<dbReference type="PANTHER" id="PTHR35978">
    <property type="entry name" value="IQ DOMAIN-CONTAINING PROTEIN M"/>
    <property type="match status" value="1"/>
</dbReference>
<feature type="compositionally biased region" description="Basic and acidic residues" evidence="1">
    <location>
        <begin position="938"/>
        <end position="949"/>
    </location>
</feature>
<feature type="region of interest" description="Disordered" evidence="1">
    <location>
        <begin position="380"/>
        <end position="419"/>
    </location>
</feature>
<feature type="compositionally biased region" description="Polar residues" evidence="1">
    <location>
        <begin position="717"/>
        <end position="729"/>
    </location>
</feature>
<evidence type="ECO:0000313" key="2">
    <source>
        <dbReference type="Proteomes" id="UP000694865"/>
    </source>
</evidence>
<feature type="compositionally biased region" description="Polar residues" evidence="1">
    <location>
        <begin position="1176"/>
        <end position="1190"/>
    </location>
</feature>
<keyword evidence="2" id="KW-1185">Reference proteome</keyword>
<dbReference type="PANTHER" id="PTHR35978:SF1">
    <property type="entry name" value="IQ DOMAIN-CONTAINING PROTEIN M"/>
    <property type="match status" value="1"/>
</dbReference>
<evidence type="ECO:0000313" key="3">
    <source>
        <dbReference type="RefSeq" id="XP_006813520.1"/>
    </source>
</evidence>
<evidence type="ECO:0000256" key="1">
    <source>
        <dbReference type="SAM" id="MobiDB-lite"/>
    </source>
</evidence>
<sequence length="1383" mass="155806">MGQYQIITGERRKDDISADKWVNYFCNLFQSNLPESVTTGHNLDDDLIDSSLNMPITEAEIRAAIQKLKTPKTPGMDGYQLMRQPDFKHMYEMIDKYSRDAALAALVGKDGRQMDQQAQDGHFFRILARMMTEVCMTRGLSQQKEVLKKVHKWYMANRSVLNCLPHFGSDRRSKTNKTVLRFAPDVIAHYTSPRTPSSINKPKREDELDIAVQKVSLANKDKETKSTTSYANDKIKIGENRQTGLKRPTTAPPVLERSKPAFGEMKSSEFQGASFTGQYVAHNLVPKPPRPASAVSIMRMSSKSPYGDKMPFMKEISKDEKPTRPETASSIGSSISINLPSSNDHSPHISKVPKLIPKGMTVAEVINPTAQLLLEEENYDTDGYSPDSRSSSAVRRLQVSVPTDEATMTPKHASPTPEEKKAANLKAWEEFKQKQSYGQDFIGRLQFYGRSGTPHGIRYSSHEACEKPEYYTDEVIASYAVQSEDTVSKDSDDHDRITYQSLENFYKETETYCMDPKQRGQTPPVKLRHNVPTDPVSVHVPSELTQDARIKSAIEQYKRHPSVKFDTIVDLTETVREHMEESREKIAPDAKYGYHQPAMALHKRPSTAPDRIMSTPVPPNSDRPSSASSISSESSSRNQKGEPVVLLPDRSEYSMHARSARETNLNHIKTSGKTQPDTTRYKKPDSARKNLRTAGSVPMPSRPTTCTATPRERWTTPRESTSNQRVNQAASHMTTSVDSELVAKMVMVNHLGGEQNRRPRSRMGRMPGVSGFEAELPRLPPTLQFLSISGPVHIKVKGQEDNESMPAGPPQSPKENNSVAPSVTSSRDNLSFNSFSGQSSGTPFFDDTPRFDEILSSLATTPRCESSRMENVTETTSSEEKGPEGMSDNVTSSEEKGPEGMSDNVTSSEEKGPEGMSDNVTSSEEKRPEGMSDNVTSSEEKRPEEKSDNEIITNLDENKTTEKSPQITIADDITMMTEPDKQESENIKLMSGGLPLSTSNDDVTKQSEQDEGETAKIKIMQATDRLKADDRGRKENDDQQTNKSLTENFETDENKRNIDNNEERRNNQTFEGYCSDDNDVTMVIYDEDGPMHLSGHPVSFNHHSGSSGFSRCNSPRSVYSEKNTTTTGYHGRQSGYHGNTPASTLQLQYSSIHIPITPAPRSSSSSRPNSAASQKYIAQQSLRPSSAQVQRTIERHRPVRPVSAYAKFNGQTLEGRKSKLNNRASSSVTSRTKGPEWKGRPLPMYGAPQDKIIPLQRKENYEKYCRGWRARKIFEKVKEKALQHCSTLKEFIDLYNSMLKRIMKRHRVKKPKIRLNMYEMEEFMDRKRMYESKFDQLAYPGDELEIHELSTYFRECGLYPGEREYLDFLRLVIKSLTLRPENP</sequence>
<feature type="compositionally biased region" description="Polar residues" evidence="1">
    <location>
        <begin position="1039"/>
        <end position="1048"/>
    </location>
</feature>
<feature type="compositionally biased region" description="Polar residues" evidence="1">
    <location>
        <begin position="326"/>
        <end position="344"/>
    </location>
</feature>
<feature type="compositionally biased region" description="Polar residues" evidence="1">
    <location>
        <begin position="1111"/>
        <end position="1128"/>
    </location>
</feature>
<feature type="compositionally biased region" description="Polar residues" evidence="1">
    <location>
        <begin position="1221"/>
        <end position="1232"/>
    </location>
</feature>
<organism evidence="2 3">
    <name type="scientific">Saccoglossus kowalevskii</name>
    <name type="common">Acorn worm</name>
    <dbReference type="NCBI Taxonomy" id="10224"/>
    <lineage>
        <taxon>Eukaryota</taxon>
        <taxon>Metazoa</taxon>
        <taxon>Hemichordata</taxon>
        <taxon>Enteropneusta</taxon>
        <taxon>Harrimaniidae</taxon>
        <taxon>Saccoglossus</taxon>
    </lineage>
</organism>
<feature type="compositionally biased region" description="Basic and acidic residues" evidence="1">
    <location>
        <begin position="1052"/>
        <end position="1066"/>
    </location>
</feature>
<feature type="compositionally biased region" description="Basic and acidic residues" evidence="1">
    <location>
        <begin position="1024"/>
        <end position="1037"/>
    </location>
</feature>
<feature type="compositionally biased region" description="Basic and acidic residues" evidence="1">
    <location>
        <begin position="649"/>
        <end position="661"/>
    </location>
</feature>
<feature type="compositionally biased region" description="Basic and acidic residues" evidence="1">
    <location>
        <begin position="679"/>
        <end position="688"/>
    </location>
</feature>
<feature type="region of interest" description="Disordered" evidence="1">
    <location>
        <begin position="1155"/>
        <end position="1190"/>
    </location>
</feature>
<feature type="region of interest" description="Disordered" evidence="1">
    <location>
        <begin position="1210"/>
        <end position="1243"/>
    </location>
</feature>
<dbReference type="GeneID" id="100367864"/>
<reference evidence="3" key="1">
    <citation type="submission" date="2025-08" db="UniProtKB">
        <authorList>
            <consortium name="RefSeq"/>
        </authorList>
    </citation>
    <scope>IDENTIFICATION</scope>
    <source>
        <tissue evidence="3">Testes</tissue>
    </source>
</reference>
<feature type="region of interest" description="Disordered" evidence="1">
    <location>
        <begin position="1107"/>
        <end position="1141"/>
    </location>
</feature>
<feature type="compositionally biased region" description="Polar residues" evidence="1">
    <location>
        <begin position="857"/>
        <end position="876"/>
    </location>
</feature>
<protein>
    <submittedName>
        <fullName evidence="3">Uncharacterized protein LOC100367864</fullName>
    </submittedName>
</protein>
<feature type="region of interest" description="Disordered" evidence="1">
    <location>
        <begin position="800"/>
        <end position="1075"/>
    </location>
</feature>
<feature type="region of interest" description="Disordered" evidence="1">
    <location>
        <begin position="515"/>
        <end position="538"/>
    </location>
</feature>
<feature type="compositionally biased region" description="Low complexity" evidence="1">
    <location>
        <begin position="622"/>
        <end position="636"/>
    </location>
</feature>
<proteinExistence type="predicted"/>